<reference evidence="3" key="1">
    <citation type="submission" date="2020-02" db="EMBL/GenBank/DDBJ databases">
        <authorList>
            <person name="Meier V. D."/>
        </authorList>
    </citation>
    <scope>NUCLEOTIDE SEQUENCE</scope>
    <source>
        <strain evidence="3">AVDCRST_MAG41</strain>
    </source>
</reference>
<dbReference type="PROSITE" id="PS51707">
    <property type="entry name" value="CYTH"/>
    <property type="match status" value="1"/>
</dbReference>
<dbReference type="Gene3D" id="2.40.320.10">
    <property type="entry name" value="Hypothetical Protein Pfu-838710-001"/>
    <property type="match status" value="1"/>
</dbReference>
<name>A0A6J4HEU0_9ACTN</name>
<protein>
    <submittedName>
        <fullName evidence="3">CHAD domain containing protein</fullName>
    </submittedName>
</protein>
<feature type="non-terminal residue" evidence="3">
    <location>
        <position position="351"/>
    </location>
</feature>
<dbReference type="SMART" id="SM00880">
    <property type="entry name" value="CHAD"/>
    <property type="match status" value="1"/>
</dbReference>
<proteinExistence type="predicted"/>
<dbReference type="InterPro" id="IPR007899">
    <property type="entry name" value="CHAD_dom"/>
</dbReference>
<organism evidence="3">
    <name type="scientific">uncultured Mycobacteriales bacterium</name>
    <dbReference type="NCBI Taxonomy" id="581187"/>
    <lineage>
        <taxon>Bacteria</taxon>
        <taxon>Bacillati</taxon>
        <taxon>Actinomycetota</taxon>
        <taxon>Actinomycetes</taxon>
        <taxon>Mycobacteriales</taxon>
        <taxon>environmental samples</taxon>
    </lineage>
</organism>
<dbReference type="PROSITE" id="PS51708">
    <property type="entry name" value="CHAD"/>
    <property type="match status" value="1"/>
</dbReference>
<dbReference type="PANTHER" id="PTHR39339">
    <property type="entry name" value="SLR1444 PROTEIN"/>
    <property type="match status" value="1"/>
</dbReference>
<dbReference type="PANTHER" id="PTHR39339:SF1">
    <property type="entry name" value="CHAD DOMAIN-CONTAINING PROTEIN"/>
    <property type="match status" value="1"/>
</dbReference>
<dbReference type="AlphaFoldDB" id="A0A6J4HEU0"/>
<dbReference type="InterPro" id="IPR023577">
    <property type="entry name" value="CYTH_domain"/>
</dbReference>
<evidence type="ECO:0000313" key="3">
    <source>
        <dbReference type="EMBL" id="CAA9221748.1"/>
    </source>
</evidence>
<accession>A0A6J4HEU0</accession>
<sequence length="351" mass="38191">MASEIERKYEVPPDLAVTADVLGVPLGEPAVHELSAVYYDTPDLRLAADRVALRRRTGGHDAGWHVKRYAGADERDEVQLPAGRTGAVPAAVAAEVRAVTRGAALRPMVRIRTIRTEWPVLGADGRVLALVADDEVHTELVADPAAAQRWRELEVELTDGDRALLKAVHKRLRKAGARRSADPAKLARALDGRWPTDTPASGPAGSAAAVVGAYVREQRDTLVTYDPRVRRDEPDSVHKMRVATRRLRSTLKTFRPLWDRAAADGLRAELKWLAEVLGRVRDAEVMAERLERSLTALPAEQVVGPVRARLVGGLHARTARERRALVAALNGARYAALLDALDALLAAAPTD</sequence>
<evidence type="ECO:0000259" key="2">
    <source>
        <dbReference type="PROSITE" id="PS51708"/>
    </source>
</evidence>
<evidence type="ECO:0000259" key="1">
    <source>
        <dbReference type="PROSITE" id="PS51707"/>
    </source>
</evidence>
<dbReference type="InterPro" id="IPR033469">
    <property type="entry name" value="CYTH-like_dom_sf"/>
</dbReference>
<feature type="domain" description="CYTH" evidence="1">
    <location>
        <begin position="2"/>
        <end position="193"/>
    </location>
</feature>
<dbReference type="InterPro" id="IPR038186">
    <property type="entry name" value="CHAD_dom_sf"/>
</dbReference>
<gene>
    <name evidence="3" type="ORF">AVDCRST_MAG41-536</name>
</gene>
<dbReference type="SMART" id="SM01118">
    <property type="entry name" value="CYTH"/>
    <property type="match status" value="1"/>
</dbReference>
<dbReference type="Pfam" id="PF05235">
    <property type="entry name" value="CHAD"/>
    <property type="match status" value="1"/>
</dbReference>
<feature type="domain" description="CHAD" evidence="2">
    <location>
        <begin position="204"/>
        <end position="351"/>
    </location>
</feature>
<dbReference type="CDD" id="cd07374">
    <property type="entry name" value="CYTH-like_Pase"/>
    <property type="match status" value="1"/>
</dbReference>
<dbReference type="Pfam" id="PF01928">
    <property type="entry name" value="CYTH"/>
    <property type="match status" value="1"/>
</dbReference>
<dbReference type="SUPFAM" id="SSF55154">
    <property type="entry name" value="CYTH-like phosphatases"/>
    <property type="match status" value="1"/>
</dbReference>
<dbReference type="Gene3D" id="1.40.20.10">
    <property type="entry name" value="CHAD domain"/>
    <property type="match status" value="1"/>
</dbReference>
<dbReference type="EMBL" id="CADCTP010000053">
    <property type="protein sequence ID" value="CAA9221748.1"/>
    <property type="molecule type" value="Genomic_DNA"/>
</dbReference>